<comment type="similarity">
    <text evidence="1">Belongs to the carbon-nitrogen hydrolase superfamily. Nitrilase family.</text>
</comment>
<dbReference type="EMBL" id="NKJJ02000004">
    <property type="protein sequence ID" value="TPR11146.1"/>
    <property type="molecule type" value="Genomic_DNA"/>
</dbReference>
<feature type="region of interest" description="Disordered" evidence="2">
    <location>
        <begin position="1"/>
        <end position="20"/>
    </location>
</feature>
<dbReference type="PANTHER" id="PTHR46044">
    <property type="entry name" value="NITRILASE"/>
    <property type="match status" value="1"/>
</dbReference>
<feature type="domain" description="CN hydrolase" evidence="4">
    <location>
        <begin position="47"/>
        <end position="363"/>
    </location>
</feature>
<evidence type="ECO:0000256" key="2">
    <source>
        <dbReference type="SAM" id="MobiDB-lite"/>
    </source>
</evidence>
<keyword evidence="3" id="KW-0472">Membrane</keyword>
<reference evidence="6" key="1">
    <citation type="submission" date="2018-10" db="EMBL/GenBank/DDBJ databases">
        <title>FDA dAtabase for Regulatory Grade micrObial Sequences (FDA-ARGOS): Supporting development and validation of Infectious Disease Dx tests.</title>
        <authorList>
            <person name="Kerrigan L."/>
            <person name="Tallon L."/>
            <person name="Sadzewicz L."/>
            <person name="Sengamalay N."/>
            <person name="Ott S."/>
            <person name="Godinez A."/>
            <person name="Nagaraj S."/>
            <person name="Vavikolanu K."/>
            <person name="Nadendla S."/>
            <person name="George J."/>
            <person name="Sichtig H."/>
        </authorList>
    </citation>
    <scope>NUCLEOTIDE SEQUENCE [LARGE SCALE GENOMIC DNA]</scope>
    <source>
        <strain evidence="6">FDAARGOS_311</strain>
    </source>
</reference>
<dbReference type="SUPFAM" id="SSF56317">
    <property type="entry name" value="Carbon-nitrogen hydrolase"/>
    <property type="match status" value="1"/>
</dbReference>
<evidence type="ECO:0000256" key="1">
    <source>
        <dbReference type="ARBA" id="ARBA00008129"/>
    </source>
</evidence>
<evidence type="ECO:0000256" key="3">
    <source>
        <dbReference type="SAM" id="Phobius"/>
    </source>
</evidence>
<dbReference type="VEuPathDB" id="FungiDB:M747DRAFT_298444"/>
<sequence length="531" mass="58041">MADHEISPQHVAVSSDPADSCWNRESVTFAPSGEENDPQMTLVDATFKPLETTEDAVRVYEHRLVSARETTQKAISLIHEAARHGAQLVVFPESYIAGFPLWSALRAPTDNHAFFERIVAESITVKDLDGQTGEEVAALCAAARETQTAVSIGISERAPASTACLYNTNLIININGDILVHHRKLVPTFFEKLTWSPGDGHGLRVADTSAGRIGALICGENTNPLARYALMCQRQQIHISSWPCVWPTRVLAGEDDDEEGDRNYDNVLANRLRAAAHCFEAKCFGVMCSAVLDQTAIETLLDGAREPGRLRRALEASPRGVSMFLDPTGAPVPGWTVDKETGAKQSQEFLQLEEGILYANLDLRRTVEGKQYHDVVGGYQRLDVFDLRVNRSRREPVQFVDYANMFTVGTLYAASALHAELPRSSGISPDWAMASFESARVGLSVGLSKAAALIDRHCAPRVAGRGAMLMTGLSTQYASFASIIAAFFLGGIGVGWTYLIVVITVSQALPQSLVHLHQQVTVDQYGWNIME</sequence>
<evidence type="ECO:0000313" key="5">
    <source>
        <dbReference type="EMBL" id="TPR11146.1"/>
    </source>
</evidence>
<dbReference type="VEuPathDB" id="FungiDB:ASPNIDRAFT2_1156784"/>
<dbReference type="PANTHER" id="PTHR46044:SF2">
    <property type="entry name" value="CN HYDROLASE DOMAIN-CONTAINING PROTEIN"/>
    <property type="match status" value="1"/>
</dbReference>
<dbReference type="Gene3D" id="3.60.110.10">
    <property type="entry name" value="Carbon-nitrogen hydrolase"/>
    <property type="match status" value="1"/>
</dbReference>
<dbReference type="Pfam" id="PF00795">
    <property type="entry name" value="CN_hydrolase"/>
    <property type="match status" value="1"/>
</dbReference>
<dbReference type="VEuPathDB" id="FungiDB:ATCC64974_13710"/>
<dbReference type="InterPro" id="IPR003010">
    <property type="entry name" value="C-N_Hydrolase"/>
</dbReference>
<dbReference type="VEuPathDB" id="FungiDB:ASPNIDRAFT2_1182456"/>
<dbReference type="CDD" id="cd07564">
    <property type="entry name" value="nitrilases_CHs"/>
    <property type="match status" value="1"/>
</dbReference>
<keyword evidence="3" id="KW-1133">Transmembrane helix</keyword>
<protein>
    <submittedName>
        <fullName evidence="5">Common central domain of tyrosinase family protein</fullName>
    </submittedName>
</protein>
<evidence type="ECO:0000313" key="6">
    <source>
        <dbReference type="Proteomes" id="UP000197666"/>
    </source>
</evidence>
<dbReference type="AlphaFoldDB" id="A0A505ICT5"/>
<feature type="transmembrane region" description="Helical" evidence="3">
    <location>
        <begin position="477"/>
        <end position="503"/>
    </location>
</feature>
<dbReference type="PROSITE" id="PS50263">
    <property type="entry name" value="CN_HYDROLASE"/>
    <property type="match status" value="1"/>
</dbReference>
<dbReference type="VEuPathDB" id="FungiDB:An01g12100"/>
<name>A0A505ICT5_ASPNG</name>
<proteinExistence type="inferred from homology"/>
<dbReference type="InterPro" id="IPR036526">
    <property type="entry name" value="C-N_Hydrolase_sf"/>
</dbReference>
<comment type="caution">
    <text evidence="5">The sequence shown here is derived from an EMBL/GenBank/DDBJ whole genome shotgun (WGS) entry which is preliminary data.</text>
</comment>
<keyword evidence="3" id="KW-0812">Transmembrane</keyword>
<accession>A0A505ICT5</accession>
<dbReference type="VEuPathDB" id="FungiDB:M747DRAFT_286101"/>
<gene>
    <name evidence="5" type="ORF">CAN33_0047255</name>
</gene>
<dbReference type="GO" id="GO:0003824">
    <property type="term" value="F:catalytic activity"/>
    <property type="evidence" value="ECO:0007669"/>
    <property type="project" value="InterPro"/>
</dbReference>
<dbReference type="InterPro" id="IPR044149">
    <property type="entry name" value="Nitrilases_CHs"/>
</dbReference>
<dbReference type="Proteomes" id="UP000197666">
    <property type="component" value="Unassembled WGS sequence"/>
</dbReference>
<evidence type="ECO:0000259" key="4">
    <source>
        <dbReference type="PROSITE" id="PS50263"/>
    </source>
</evidence>
<organism evidence="5 6">
    <name type="scientific">Aspergillus niger</name>
    <dbReference type="NCBI Taxonomy" id="5061"/>
    <lineage>
        <taxon>Eukaryota</taxon>
        <taxon>Fungi</taxon>
        <taxon>Dikarya</taxon>
        <taxon>Ascomycota</taxon>
        <taxon>Pezizomycotina</taxon>
        <taxon>Eurotiomycetes</taxon>
        <taxon>Eurotiomycetidae</taxon>
        <taxon>Eurotiales</taxon>
        <taxon>Aspergillaceae</taxon>
        <taxon>Aspergillus</taxon>
        <taxon>Aspergillus subgen. Circumdati</taxon>
    </lineage>
</organism>
<dbReference type="VEuPathDB" id="FungiDB:An01g12090"/>